<dbReference type="CDD" id="cd03219">
    <property type="entry name" value="ABC_Mj1267_LivG_branched"/>
    <property type="match status" value="1"/>
</dbReference>
<dbReference type="Pfam" id="PF00005">
    <property type="entry name" value="ABC_tran"/>
    <property type="match status" value="1"/>
</dbReference>
<keyword evidence="1" id="KW-0813">Transport</keyword>
<evidence type="ECO:0000259" key="5">
    <source>
        <dbReference type="PROSITE" id="PS50893"/>
    </source>
</evidence>
<dbReference type="SMART" id="SM00382">
    <property type="entry name" value="AAA"/>
    <property type="match status" value="1"/>
</dbReference>
<keyword evidence="3 6" id="KW-0067">ATP-binding</keyword>
<feature type="domain" description="ABC transporter" evidence="5">
    <location>
        <begin position="9"/>
        <end position="250"/>
    </location>
</feature>
<evidence type="ECO:0000313" key="6">
    <source>
        <dbReference type="EMBL" id="RDV04681.1"/>
    </source>
</evidence>
<evidence type="ECO:0000256" key="1">
    <source>
        <dbReference type="ARBA" id="ARBA00022448"/>
    </source>
</evidence>
<evidence type="ECO:0000313" key="7">
    <source>
        <dbReference type="Proteomes" id="UP000263993"/>
    </source>
</evidence>
<dbReference type="InterPro" id="IPR027417">
    <property type="entry name" value="P-loop_NTPase"/>
</dbReference>
<sequence>MNRESDIILATKALSKSFGGFVAVNSVSINVRRGSIHAIIGPNGAGKTTLFNLLTKVHQPTSGTIEFNGRDITPLSSPEIARLGLVRSFQISAIFPALTVLQNVRIAIQNRGGRSFDFWRSKTSLNRLNDEAEKYIASVGLEDVLHATAADLPYGRRRALEIATTIAREPELLLLDEPTAGMGSEDVDRTTDLIKKCAADRTVIMVEHNLGVVARLADTITVQVRGQVVAEGSYDVVSNSPIVKQAYLGTDSE</sequence>
<protein>
    <submittedName>
        <fullName evidence="6">ABC transporter ATP-binding protein</fullName>
    </submittedName>
</protein>
<dbReference type="PANTHER" id="PTHR45772">
    <property type="entry name" value="CONSERVED COMPONENT OF ABC TRANSPORTER FOR NATURAL AMINO ACIDS-RELATED"/>
    <property type="match status" value="1"/>
</dbReference>
<organism evidence="6 7">
    <name type="scientific">Undibacter mobilis</name>
    <dbReference type="NCBI Taxonomy" id="2292256"/>
    <lineage>
        <taxon>Bacteria</taxon>
        <taxon>Pseudomonadati</taxon>
        <taxon>Pseudomonadota</taxon>
        <taxon>Alphaproteobacteria</taxon>
        <taxon>Hyphomicrobiales</taxon>
        <taxon>Nitrobacteraceae</taxon>
        <taxon>Undibacter</taxon>
    </lineage>
</organism>
<proteinExistence type="predicted"/>
<evidence type="ECO:0000256" key="3">
    <source>
        <dbReference type="ARBA" id="ARBA00022840"/>
    </source>
</evidence>
<dbReference type="GO" id="GO:0005886">
    <property type="term" value="C:plasma membrane"/>
    <property type="evidence" value="ECO:0007669"/>
    <property type="project" value="TreeGrafter"/>
</dbReference>
<dbReference type="PANTHER" id="PTHR45772:SF3">
    <property type="entry name" value="ABC TRANSPORTER ATP-BINDING PROTEIN"/>
    <property type="match status" value="1"/>
</dbReference>
<dbReference type="InterPro" id="IPR051120">
    <property type="entry name" value="ABC_AA/LPS_Transport"/>
</dbReference>
<comment type="caution">
    <text evidence="6">The sequence shown here is derived from an EMBL/GenBank/DDBJ whole genome shotgun (WGS) entry which is preliminary data.</text>
</comment>
<evidence type="ECO:0000256" key="2">
    <source>
        <dbReference type="ARBA" id="ARBA00022741"/>
    </source>
</evidence>
<dbReference type="InterPro" id="IPR003439">
    <property type="entry name" value="ABC_transporter-like_ATP-bd"/>
</dbReference>
<name>A0A371BBE9_9BRAD</name>
<keyword evidence="7" id="KW-1185">Reference proteome</keyword>
<evidence type="ECO:0000256" key="4">
    <source>
        <dbReference type="ARBA" id="ARBA00024722"/>
    </source>
</evidence>
<keyword evidence="2" id="KW-0547">Nucleotide-binding</keyword>
<dbReference type="AlphaFoldDB" id="A0A371BBE9"/>
<dbReference type="GO" id="GO:0005524">
    <property type="term" value="F:ATP binding"/>
    <property type="evidence" value="ECO:0007669"/>
    <property type="project" value="UniProtKB-KW"/>
</dbReference>
<reference evidence="7" key="1">
    <citation type="submission" date="2018-08" db="EMBL/GenBank/DDBJ databases">
        <authorList>
            <person name="Kim S.-J."/>
            <person name="Jung G.-Y."/>
        </authorList>
    </citation>
    <scope>NUCLEOTIDE SEQUENCE [LARGE SCALE GENOMIC DNA]</scope>
    <source>
        <strain evidence="7">GY_H</strain>
    </source>
</reference>
<dbReference type="Proteomes" id="UP000263993">
    <property type="component" value="Unassembled WGS sequence"/>
</dbReference>
<dbReference type="PROSITE" id="PS50893">
    <property type="entry name" value="ABC_TRANSPORTER_2"/>
    <property type="match status" value="1"/>
</dbReference>
<dbReference type="Gene3D" id="3.40.50.300">
    <property type="entry name" value="P-loop containing nucleotide triphosphate hydrolases"/>
    <property type="match status" value="1"/>
</dbReference>
<accession>A0A371BBE9</accession>
<dbReference type="SUPFAM" id="SSF52540">
    <property type="entry name" value="P-loop containing nucleoside triphosphate hydrolases"/>
    <property type="match status" value="1"/>
</dbReference>
<dbReference type="EMBL" id="QRGO01000001">
    <property type="protein sequence ID" value="RDV04681.1"/>
    <property type="molecule type" value="Genomic_DNA"/>
</dbReference>
<dbReference type="OrthoDB" id="9780942at2"/>
<gene>
    <name evidence="6" type="ORF">DXH78_08965</name>
</gene>
<dbReference type="InterPro" id="IPR003593">
    <property type="entry name" value="AAA+_ATPase"/>
</dbReference>
<comment type="function">
    <text evidence="4">Involved in beta-(1--&gt;2)glucan export. Transmembrane domains (TMD) form a pore in the inner membrane and the ATP-binding domain (NBD) is responsible for energy generation.</text>
</comment>
<dbReference type="GO" id="GO:0016887">
    <property type="term" value="F:ATP hydrolysis activity"/>
    <property type="evidence" value="ECO:0007669"/>
    <property type="project" value="InterPro"/>
</dbReference>
<dbReference type="RefSeq" id="WP_115516707.1">
    <property type="nucleotide sequence ID" value="NZ_QRGO01000001.1"/>
</dbReference>